<keyword evidence="4" id="KW-0378">Hydrolase</keyword>
<organism evidence="4">
    <name type="scientific">Tanacetum cinerariifolium</name>
    <name type="common">Dalmatian daisy</name>
    <name type="synonym">Chrysanthemum cinerariifolium</name>
    <dbReference type="NCBI Taxonomy" id="118510"/>
    <lineage>
        <taxon>Eukaryota</taxon>
        <taxon>Viridiplantae</taxon>
        <taxon>Streptophyta</taxon>
        <taxon>Embryophyta</taxon>
        <taxon>Tracheophyta</taxon>
        <taxon>Spermatophyta</taxon>
        <taxon>Magnoliopsida</taxon>
        <taxon>eudicotyledons</taxon>
        <taxon>Gunneridae</taxon>
        <taxon>Pentapetalae</taxon>
        <taxon>asterids</taxon>
        <taxon>campanulids</taxon>
        <taxon>Asterales</taxon>
        <taxon>Asteraceae</taxon>
        <taxon>Asteroideae</taxon>
        <taxon>Anthemideae</taxon>
        <taxon>Anthemidinae</taxon>
        <taxon>Tanacetum</taxon>
    </lineage>
</organism>
<keyword evidence="2" id="KW-0732">Signal</keyword>
<dbReference type="GO" id="GO:0004252">
    <property type="term" value="F:serine-type endopeptidase activity"/>
    <property type="evidence" value="ECO:0007669"/>
    <property type="project" value="InterPro"/>
</dbReference>
<dbReference type="Pfam" id="PF00082">
    <property type="entry name" value="Peptidase_S8"/>
    <property type="match status" value="1"/>
</dbReference>
<dbReference type="InterPro" id="IPR000209">
    <property type="entry name" value="Peptidase_S8/S53_dom"/>
</dbReference>
<dbReference type="AlphaFoldDB" id="A0A6L2MF07"/>
<name>A0A6L2MF07_TANCI</name>
<gene>
    <name evidence="4" type="ORF">Tci_044258</name>
</gene>
<dbReference type="InterPro" id="IPR045051">
    <property type="entry name" value="SBT"/>
</dbReference>
<sequence length="364" mass="39694">MWLLAAQLEIKQSNLSGARAILRKAIECSPQRCYAWCKDAELERSLNETERARAIFELRIAQPALDMPELLRKEYIGFEIAEGEFERTRQLYGRLLVRTKHLKMCGSATHCFKHLPLKRYNNKETSFRSIGNFVSEGSEGMDVLSMSLGGGSRHYYRDIIAIGAFKDMEMGVFVLCSAGNSGPTKASLANVAPWIMTVGAETLDRDFLAYAVLGNGKKVNGVSLYSGKGMGEQMVEGVNPRVEKGQVVKEVGRVGMLLGNTAESGEELVADSHLLPAVAVGMKIGNVIREYLKMDKRPMAALTFGGTVLNVKPSPVVSAFSSRGPNMVTPQILKPDVIGPGVNIFAGWSGEFGPTGLETIQPKC</sequence>
<comment type="similarity">
    <text evidence="1">Belongs to the peptidase S8 family.</text>
</comment>
<proteinExistence type="inferred from homology"/>
<dbReference type="PANTHER" id="PTHR10795">
    <property type="entry name" value="PROPROTEIN CONVERTASE SUBTILISIN/KEXIN"/>
    <property type="match status" value="1"/>
</dbReference>
<accession>A0A6L2MF07</accession>
<comment type="caution">
    <text evidence="4">The sequence shown here is derived from an EMBL/GenBank/DDBJ whole genome shotgun (WGS) entry which is preliminary data.</text>
</comment>
<dbReference type="InterPro" id="IPR011990">
    <property type="entry name" value="TPR-like_helical_dom_sf"/>
</dbReference>
<dbReference type="Gene3D" id="3.40.50.200">
    <property type="entry name" value="Peptidase S8/S53 domain"/>
    <property type="match status" value="2"/>
</dbReference>
<dbReference type="Gene3D" id="1.25.40.10">
    <property type="entry name" value="Tetratricopeptide repeat domain"/>
    <property type="match status" value="1"/>
</dbReference>
<evidence type="ECO:0000313" key="4">
    <source>
        <dbReference type="EMBL" id="GEU72280.1"/>
    </source>
</evidence>
<reference evidence="4" key="1">
    <citation type="journal article" date="2019" name="Sci. Rep.">
        <title>Draft genome of Tanacetum cinerariifolium, the natural source of mosquito coil.</title>
        <authorList>
            <person name="Yamashiro T."/>
            <person name="Shiraishi A."/>
            <person name="Satake H."/>
            <person name="Nakayama K."/>
        </authorList>
    </citation>
    <scope>NUCLEOTIDE SEQUENCE</scope>
</reference>
<dbReference type="SUPFAM" id="SSF52743">
    <property type="entry name" value="Subtilisin-like"/>
    <property type="match status" value="1"/>
</dbReference>
<dbReference type="GO" id="GO:0006508">
    <property type="term" value="P:proteolysis"/>
    <property type="evidence" value="ECO:0007669"/>
    <property type="project" value="UniProtKB-KW"/>
</dbReference>
<evidence type="ECO:0000256" key="2">
    <source>
        <dbReference type="ARBA" id="ARBA00022729"/>
    </source>
</evidence>
<dbReference type="SUPFAM" id="SSF48452">
    <property type="entry name" value="TPR-like"/>
    <property type="match status" value="1"/>
</dbReference>
<evidence type="ECO:0000256" key="1">
    <source>
        <dbReference type="ARBA" id="ARBA00011073"/>
    </source>
</evidence>
<dbReference type="InterPro" id="IPR036852">
    <property type="entry name" value="Peptidase_S8/S53_dom_sf"/>
</dbReference>
<keyword evidence="4" id="KW-0645">Protease</keyword>
<evidence type="ECO:0000259" key="3">
    <source>
        <dbReference type="Pfam" id="PF00082"/>
    </source>
</evidence>
<dbReference type="CDD" id="cd02120">
    <property type="entry name" value="PA_subtilisin_like"/>
    <property type="match status" value="1"/>
</dbReference>
<protein>
    <submittedName>
        <fullName evidence="4">Subtilisin-like protease SBT1.8</fullName>
    </submittedName>
</protein>
<feature type="domain" description="Peptidase S8/S53" evidence="3">
    <location>
        <begin position="120"/>
        <end position="347"/>
    </location>
</feature>
<dbReference type="EMBL" id="BKCJ010006460">
    <property type="protein sequence ID" value="GEU72280.1"/>
    <property type="molecule type" value="Genomic_DNA"/>
</dbReference>
<dbReference type="Gene3D" id="3.50.30.30">
    <property type="match status" value="1"/>
</dbReference>